<dbReference type="RefSeq" id="WP_248706677.1">
    <property type="nucleotide sequence ID" value="NZ_CAKOET010000008.1"/>
</dbReference>
<organism evidence="1 2">
    <name type="scientific">Convivina praedatoris</name>
    <dbReference type="NCBI Taxonomy" id="2880963"/>
    <lineage>
        <taxon>Bacteria</taxon>
        <taxon>Bacillati</taxon>
        <taxon>Bacillota</taxon>
        <taxon>Bacilli</taxon>
        <taxon>Lactobacillales</taxon>
        <taxon>Lactobacillaceae</taxon>
        <taxon>Convivina</taxon>
    </lineage>
</organism>
<dbReference type="Proteomes" id="UP000838102">
    <property type="component" value="Unassembled WGS sequence"/>
</dbReference>
<accession>A0ABN8HAR3</accession>
<keyword evidence="2" id="KW-1185">Reference proteome</keyword>
<protein>
    <recommendedName>
        <fullName evidence="3">RiboL-PSP-HEPN domain-containing protein</fullName>
    </recommendedName>
</protein>
<name>A0ABN8HAR3_9LACO</name>
<sequence>MAEKIADELFSAQLELIVIKCATLIETKIKKMINITISENINRSFIKEHIKSVVIDSRGKNVHMQYIVELLTKTFHIFDDATMIKDNINTFVSKSGYLRSYNYADFNLALNTIRNNRNHVAHKGIIDPGTNITTIFQSYYRSIIFIDSLESVLANRMSVI</sequence>
<dbReference type="EMBL" id="CAKOEU010000007">
    <property type="protein sequence ID" value="CAH1856623.1"/>
    <property type="molecule type" value="Genomic_DNA"/>
</dbReference>
<proteinExistence type="predicted"/>
<gene>
    <name evidence="1" type="ORF">LMG032447_01330</name>
</gene>
<evidence type="ECO:0008006" key="3">
    <source>
        <dbReference type="Google" id="ProtNLM"/>
    </source>
</evidence>
<comment type="caution">
    <text evidence="1">The sequence shown here is derived from an EMBL/GenBank/DDBJ whole genome shotgun (WGS) entry which is preliminary data.</text>
</comment>
<evidence type="ECO:0000313" key="1">
    <source>
        <dbReference type="EMBL" id="CAH1856623.1"/>
    </source>
</evidence>
<evidence type="ECO:0000313" key="2">
    <source>
        <dbReference type="Proteomes" id="UP000838102"/>
    </source>
</evidence>
<reference evidence="1" key="1">
    <citation type="submission" date="2022-03" db="EMBL/GenBank/DDBJ databases">
        <authorList>
            <person name="Hettiarachchi G."/>
        </authorList>
    </citation>
    <scope>NUCLEOTIDE SEQUENCE</scope>
    <source>
        <strain evidence="1">LMG 32447</strain>
    </source>
</reference>